<dbReference type="EMBL" id="SMSJ01000009">
    <property type="protein sequence ID" value="TDH62805.1"/>
    <property type="molecule type" value="Genomic_DNA"/>
</dbReference>
<feature type="transmembrane region" description="Helical" evidence="2">
    <location>
        <begin position="196"/>
        <end position="216"/>
    </location>
</feature>
<gene>
    <name evidence="3" type="ORF">E2C06_10420</name>
</gene>
<keyword evidence="2" id="KW-0812">Transmembrane</keyword>
<accession>A0A4V3AAD9</accession>
<organism evidence="3 4">
    <name type="scientific">Dankookia rubra</name>
    <dbReference type="NCBI Taxonomy" id="1442381"/>
    <lineage>
        <taxon>Bacteria</taxon>
        <taxon>Pseudomonadati</taxon>
        <taxon>Pseudomonadota</taxon>
        <taxon>Alphaproteobacteria</taxon>
        <taxon>Acetobacterales</taxon>
        <taxon>Roseomonadaceae</taxon>
        <taxon>Dankookia</taxon>
    </lineage>
</organism>
<name>A0A4V3AAD9_9PROT</name>
<keyword evidence="2" id="KW-1133">Transmembrane helix</keyword>
<evidence type="ECO:0000256" key="2">
    <source>
        <dbReference type="SAM" id="Phobius"/>
    </source>
</evidence>
<feature type="non-terminal residue" evidence="3">
    <location>
        <position position="299"/>
    </location>
</feature>
<protein>
    <submittedName>
        <fullName evidence="3">Uncharacterized protein</fullName>
    </submittedName>
</protein>
<evidence type="ECO:0000256" key="1">
    <source>
        <dbReference type="SAM" id="MobiDB-lite"/>
    </source>
</evidence>
<feature type="region of interest" description="Disordered" evidence="1">
    <location>
        <begin position="234"/>
        <end position="299"/>
    </location>
</feature>
<reference evidence="3 4" key="1">
    <citation type="journal article" date="2016" name="J. Microbiol.">
        <title>Dankookia rubra gen. nov., sp. nov., an alphaproteobacterium isolated from sediment of a shallow stream.</title>
        <authorList>
            <person name="Kim W.H."/>
            <person name="Kim D.H."/>
            <person name="Kang K."/>
            <person name="Ahn T.Y."/>
        </authorList>
    </citation>
    <scope>NUCLEOTIDE SEQUENCE [LARGE SCALE GENOMIC DNA]</scope>
    <source>
        <strain evidence="3 4">JCM30602</strain>
    </source>
</reference>
<evidence type="ECO:0000313" key="4">
    <source>
        <dbReference type="Proteomes" id="UP000295096"/>
    </source>
</evidence>
<dbReference type="AlphaFoldDB" id="A0A4V3AAD9"/>
<dbReference type="Proteomes" id="UP000295096">
    <property type="component" value="Unassembled WGS sequence"/>
</dbReference>
<keyword evidence="2" id="KW-0472">Membrane</keyword>
<keyword evidence="4" id="KW-1185">Reference proteome</keyword>
<proteinExistence type="predicted"/>
<feature type="compositionally biased region" description="Low complexity" evidence="1">
    <location>
        <begin position="258"/>
        <end position="285"/>
    </location>
</feature>
<sequence length="299" mass="30931">MMQQRERLYQLDKPILARDAAGPAAAQGPDVPSGWIRLDQCNLSPFQGQALLVPHVLLHPEIGVALIDIAPGETAGAELAFRDRLETARFAAIFPGQLPVVHLQLQPEELGSLGTLLPQAFATLPPLRLPGGDGWVSVVRRALASRGPLRDGPVAQARDRAMPQMLNREVAAQRAGLTSPVSDVPAMPARARWPGLPVALGLAGLTAVAVAAAVAWTGSRPASPVVAAAPERSGAVPFERSGAVPPQRNGEVSQQRSGAPAPAPAATAEGGSPPVVAPRLVPAPAARDRVATVAPPRPA</sequence>
<evidence type="ECO:0000313" key="3">
    <source>
        <dbReference type="EMBL" id="TDH62805.1"/>
    </source>
</evidence>
<comment type="caution">
    <text evidence="3">The sequence shown here is derived from an EMBL/GenBank/DDBJ whole genome shotgun (WGS) entry which is preliminary data.</text>
</comment>